<dbReference type="EMBL" id="CP076459">
    <property type="protein sequence ID" value="QWQ31487.1"/>
    <property type="molecule type" value="Genomic_DNA"/>
</dbReference>
<feature type="transmembrane region" description="Helical" evidence="1">
    <location>
        <begin position="12"/>
        <end position="38"/>
    </location>
</feature>
<keyword evidence="1" id="KW-0812">Transmembrane</keyword>
<accession>A0A8F1MAW9</accession>
<keyword evidence="3" id="KW-1185">Reference proteome</keyword>
<evidence type="ECO:0000313" key="3">
    <source>
        <dbReference type="Proteomes" id="UP000677117"/>
    </source>
</evidence>
<reference evidence="2" key="1">
    <citation type="submission" date="2021-06" db="EMBL/GenBank/DDBJ databases">
        <title>An adapted protocol for Saccharibacteria cultivation: two new species join this phylum of Candidate Phyla Radiations.</title>
        <authorList>
            <person name="Ibrahim A."/>
            <person name="Maatouk M."/>
            <person name="Raoult D."/>
            <person name="Bittar F."/>
        </authorList>
    </citation>
    <scope>NUCLEOTIDE SEQUENCE</scope>
    <source>
        <strain evidence="2">IHU2</strain>
    </source>
</reference>
<name>A0A8F1MAW9_9BACT</name>
<dbReference type="AlphaFoldDB" id="A0A8F1MAW9"/>
<keyword evidence="1" id="KW-0472">Membrane</keyword>
<keyword evidence="1" id="KW-1133">Transmembrane helix</keyword>
<dbReference type="Proteomes" id="UP000677117">
    <property type="component" value="Chromosome"/>
</dbReference>
<proteinExistence type="predicted"/>
<evidence type="ECO:0000256" key="1">
    <source>
        <dbReference type="SAM" id="Phobius"/>
    </source>
</evidence>
<dbReference type="KEGG" id="mvl:KOY49_00370"/>
<protein>
    <submittedName>
        <fullName evidence="2">Uncharacterized protein</fullName>
    </submittedName>
</protein>
<dbReference type="RefSeq" id="WP_129632112.1">
    <property type="nucleotide sequence ID" value="NZ_CP076459.1"/>
</dbReference>
<sequence length="215" mass="23597">MKYTQRRNSFSRFVPILLVIVITVVAVAAVIAIGRALFGKNDSGQTTDQNVNVGQVALLSTDVGSAVRLTVRGPIVANENFRSYSITISPESREMTTYEGYLDKPIAEKKLDNNSKAYTELVYALDKRKMMEGTPLTEQQNDLRGICASGKIYKFETLKDNSVVKSLWTSDCSGSKGSAQANVNEILDMFLKQIPDGKKMAAGIGLSQEEALFKL</sequence>
<gene>
    <name evidence="2" type="ORF">KOY49_00370</name>
</gene>
<evidence type="ECO:0000313" key="2">
    <source>
        <dbReference type="EMBL" id="QWQ31487.1"/>
    </source>
</evidence>
<organism evidence="2 3">
    <name type="scientific">Candidatus Minimicrobia vallesae</name>
    <dbReference type="NCBI Taxonomy" id="2841264"/>
    <lineage>
        <taxon>Bacteria</taxon>
        <taxon>Candidatus Saccharimonadota</taxon>
        <taxon>Candidatus Saccharimonadota incertae sedis</taxon>
        <taxon>Candidatus Minimicrobia</taxon>
    </lineage>
</organism>